<dbReference type="AlphaFoldDB" id="A0A099YZ36"/>
<organism evidence="2 3">
    <name type="scientific">Tinamus guttatus</name>
    <name type="common">White-throated tinamou</name>
    <dbReference type="NCBI Taxonomy" id="94827"/>
    <lineage>
        <taxon>Eukaryota</taxon>
        <taxon>Metazoa</taxon>
        <taxon>Chordata</taxon>
        <taxon>Craniata</taxon>
        <taxon>Vertebrata</taxon>
        <taxon>Euteleostomi</taxon>
        <taxon>Archelosauria</taxon>
        <taxon>Archosauria</taxon>
        <taxon>Dinosauria</taxon>
        <taxon>Saurischia</taxon>
        <taxon>Theropoda</taxon>
        <taxon>Coelurosauria</taxon>
        <taxon>Aves</taxon>
        <taxon>Palaeognathae</taxon>
        <taxon>Tinamiformes</taxon>
        <taxon>Tinamidae</taxon>
        <taxon>Tinamus</taxon>
    </lineage>
</organism>
<sequence length="175" mass="18633">VGQSVALVDGHGVGDTIPRVHNNPSGTTRGVQGQHGLDGNVHGWGVEGLEHDLQERMYLCHLLSVGLRVQRSLCEQDRVLLRSHTQLIVEGVMPDFLHVIPVGDNTMLNGVLQGENSSLALGLITHIAVLLSHANHDTLGKKAWALPAYLVPRAPHDGGKHGTGGIIACKASFAH</sequence>
<dbReference type="EMBL" id="KL886721">
    <property type="protein sequence ID" value="KGL74163.1"/>
    <property type="molecule type" value="Genomic_DNA"/>
</dbReference>
<protein>
    <submittedName>
        <fullName evidence="2">Uncharacterized protein</fullName>
    </submittedName>
</protein>
<keyword evidence="3" id="KW-1185">Reference proteome</keyword>
<feature type="non-terminal residue" evidence="2">
    <location>
        <position position="175"/>
    </location>
</feature>
<dbReference type="Proteomes" id="UP000053641">
    <property type="component" value="Unassembled WGS sequence"/>
</dbReference>
<name>A0A099YZ36_TINGU</name>
<feature type="compositionally biased region" description="Polar residues" evidence="1">
    <location>
        <begin position="22"/>
        <end position="31"/>
    </location>
</feature>
<evidence type="ECO:0000256" key="1">
    <source>
        <dbReference type="SAM" id="MobiDB-lite"/>
    </source>
</evidence>
<accession>A0A099YZ36</accession>
<feature type="non-terminal residue" evidence="2">
    <location>
        <position position="1"/>
    </location>
</feature>
<evidence type="ECO:0000313" key="3">
    <source>
        <dbReference type="Proteomes" id="UP000053641"/>
    </source>
</evidence>
<reference evidence="2 3" key="1">
    <citation type="submission" date="2014-06" db="EMBL/GenBank/DDBJ databases">
        <title>Genome evolution of avian class.</title>
        <authorList>
            <person name="Zhang G."/>
            <person name="Li C."/>
        </authorList>
    </citation>
    <scope>NUCLEOTIDE SEQUENCE [LARGE SCALE GENOMIC DNA]</scope>
    <source>
        <strain evidence="2">BGI_N309</strain>
    </source>
</reference>
<evidence type="ECO:0000313" key="2">
    <source>
        <dbReference type="EMBL" id="KGL74163.1"/>
    </source>
</evidence>
<proteinExistence type="predicted"/>
<feature type="region of interest" description="Disordered" evidence="1">
    <location>
        <begin position="8"/>
        <end position="34"/>
    </location>
</feature>
<gene>
    <name evidence="2" type="ORF">N309_15114</name>
</gene>